<evidence type="ECO:0000313" key="3">
    <source>
        <dbReference type="Proteomes" id="UP000305067"/>
    </source>
</evidence>
<name>A0A5C3QAR2_9AGAR</name>
<accession>A0A5C3QAR2</accession>
<evidence type="ECO:0000259" key="1">
    <source>
        <dbReference type="PROSITE" id="PS51746"/>
    </source>
</evidence>
<dbReference type="InterPro" id="IPR036457">
    <property type="entry name" value="PPM-type-like_dom_sf"/>
</dbReference>
<dbReference type="GO" id="GO:0005739">
    <property type="term" value="C:mitochondrion"/>
    <property type="evidence" value="ECO:0007669"/>
    <property type="project" value="TreeGrafter"/>
</dbReference>
<dbReference type="AlphaFoldDB" id="A0A5C3QAR2"/>
<proteinExistence type="predicted"/>
<dbReference type="InterPro" id="IPR015655">
    <property type="entry name" value="PP2C"/>
</dbReference>
<dbReference type="PROSITE" id="PS51746">
    <property type="entry name" value="PPM_2"/>
    <property type="match status" value="1"/>
</dbReference>
<dbReference type="Proteomes" id="UP000305067">
    <property type="component" value="Unassembled WGS sequence"/>
</dbReference>
<dbReference type="STRING" id="1884261.A0A5C3QAR2"/>
<dbReference type="OrthoDB" id="420076at2759"/>
<dbReference type="InterPro" id="IPR001932">
    <property type="entry name" value="PPM-type_phosphatase-like_dom"/>
</dbReference>
<protein>
    <submittedName>
        <fullName evidence="2">Phophatase 2C family protein</fullName>
    </submittedName>
</protein>
<keyword evidence="3" id="KW-1185">Reference proteome</keyword>
<dbReference type="PANTHER" id="PTHR13832">
    <property type="entry name" value="PROTEIN PHOSPHATASE 2C"/>
    <property type="match status" value="1"/>
</dbReference>
<dbReference type="GO" id="GO:0004741">
    <property type="term" value="F:[pyruvate dehydrogenase (acetyl-transferring)]-phosphatase activity"/>
    <property type="evidence" value="ECO:0007669"/>
    <property type="project" value="TreeGrafter"/>
</dbReference>
<reference evidence="2 3" key="1">
    <citation type="journal article" date="2019" name="Nat. Ecol. Evol.">
        <title>Megaphylogeny resolves global patterns of mushroom evolution.</title>
        <authorList>
            <person name="Varga T."/>
            <person name="Krizsan K."/>
            <person name="Foldi C."/>
            <person name="Dima B."/>
            <person name="Sanchez-Garcia M."/>
            <person name="Sanchez-Ramirez S."/>
            <person name="Szollosi G.J."/>
            <person name="Szarkandi J.G."/>
            <person name="Papp V."/>
            <person name="Albert L."/>
            <person name="Andreopoulos W."/>
            <person name="Angelini C."/>
            <person name="Antonin V."/>
            <person name="Barry K.W."/>
            <person name="Bougher N.L."/>
            <person name="Buchanan P."/>
            <person name="Buyck B."/>
            <person name="Bense V."/>
            <person name="Catcheside P."/>
            <person name="Chovatia M."/>
            <person name="Cooper J."/>
            <person name="Damon W."/>
            <person name="Desjardin D."/>
            <person name="Finy P."/>
            <person name="Geml J."/>
            <person name="Haridas S."/>
            <person name="Hughes K."/>
            <person name="Justo A."/>
            <person name="Karasinski D."/>
            <person name="Kautmanova I."/>
            <person name="Kiss B."/>
            <person name="Kocsube S."/>
            <person name="Kotiranta H."/>
            <person name="LaButti K.M."/>
            <person name="Lechner B.E."/>
            <person name="Liimatainen K."/>
            <person name="Lipzen A."/>
            <person name="Lukacs Z."/>
            <person name="Mihaltcheva S."/>
            <person name="Morgado L.N."/>
            <person name="Niskanen T."/>
            <person name="Noordeloos M.E."/>
            <person name="Ohm R.A."/>
            <person name="Ortiz-Santana B."/>
            <person name="Ovrebo C."/>
            <person name="Racz N."/>
            <person name="Riley R."/>
            <person name="Savchenko A."/>
            <person name="Shiryaev A."/>
            <person name="Soop K."/>
            <person name="Spirin V."/>
            <person name="Szebenyi C."/>
            <person name="Tomsovsky M."/>
            <person name="Tulloss R.E."/>
            <person name="Uehling J."/>
            <person name="Grigoriev I.V."/>
            <person name="Vagvolgyi C."/>
            <person name="Papp T."/>
            <person name="Martin F.M."/>
            <person name="Miettinen O."/>
            <person name="Hibbett D.S."/>
            <person name="Nagy L.G."/>
        </authorList>
    </citation>
    <scope>NUCLEOTIDE SEQUENCE [LARGE SCALE GENOMIC DNA]</scope>
    <source>
        <strain evidence="2 3">CBS 309.79</strain>
    </source>
</reference>
<evidence type="ECO:0000313" key="2">
    <source>
        <dbReference type="EMBL" id="TFK99082.1"/>
    </source>
</evidence>
<feature type="domain" description="PPM-type phosphatase" evidence="1">
    <location>
        <begin position="95"/>
        <end position="534"/>
    </location>
</feature>
<organism evidence="2 3">
    <name type="scientific">Pterulicium gracile</name>
    <dbReference type="NCBI Taxonomy" id="1884261"/>
    <lineage>
        <taxon>Eukaryota</taxon>
        <taxon>Fungi</taxon>
        <taxon>Dikarya</taxon>
        <taxon>Basidiomycota</taxon>
        <taxon>Agaricomycotina</taxon>
        <taxon>Agaricomycetes</taxon>
        <taxon>Agaricomycetidae</taxon>
        <taxon>Agaricales</taxon>
        <taxon>Pleurotineae</taxon>
        <taxon>Pterulaceae</taxon>
        <taxon>Pterulicium</taxon>
    </lineage>
</organism>
<dbReference type="Pfam" id="PF00481">
    <property type="entry name" value="PP2C"/>
    <property type="match status" value="1"/>
</dbReference>
<dbReference type="CDD" id="cd00143">
    <property type="entry name" value="PP2Cc"/>
    <property type="match status" value="1"/>
</dbReference>
<sequence length="550" mass="60024">MSNISKLRAYWKPLTALTLPATALAVYSTYTPTFDLPVRVKNPDTGKREMVSQAFPLLPQREIERRLHENEKLEVHERVGVTWRQATASLASNDPIEDRSAQAVVKRDVGDAAGEGDYLFFSVFDGHSGFFTSQLLSKILINALVLDLAKLSKGDLDKDTPGSTGFLSKLNPWSSSTAGVSAGGIAGVLRDGNPAHVAQVLRDAYTKLDAELVKAPLVLLANNIPEASKKANTVPDLSEHPLALPTMLPAISGACALTAVFDIAHRDLYVASTGDCRAVAGIWQENADGSGSWKCDVLSEDQTGRNPREIERIQAQHPADEADTVIMNGRVLGGLEPTRAFGDARYKWPRHVQEALSTAFLEGNGRPIRPPPKLFKTPPYVTATPEVTHRKLHLPTTVPIAPISSESPAQKETLRFIVLATDGLFDALSSEEVVSLVGGHLQGLKGHIPKSELRQRVRLSDDQGALTVEGKPYLERDASQEKQYWAFTDENPGTHLIRNALGGGTPAKLAKMMSIPSPHSRRYRDDITVTVVWWEEGKARVEEVDVKAKL</sequence>
<dbReference type="SUPFAM" id="SSF81606">
    <property type="entry name" value="PP2C-like"/>
    <property type="match status" value="1"/>
</dbReference>
<dbReference type="SMART" id="SM00332">
    <property type="entry name" value="PP2Cc"/>
    <property type="match status" value="1"/>
</dbReference>
<dbReference type="PANTHER" id="PTHR13832:SF792">
    <property type="entry name" value="GM14286P"/>
    <property type="match status" value="1"/>
</dbReference>
<dbReference type="Gene3D" id="3.60.40.10">
    <property type="entry name" value="PPM-type phosphatase domain"/>
    <property type="match status" value="1"/>
</dbReference>
<gene>
    <name evidence="2" type="ORF">BDV98DRAFT_606278</name>
</gene>
<dbReference type="EMBL" id="ML178835">
    <property type="protein sequence ID" value="TFK99082.1"/>
    <property type="molecule type" value="Genomic_DNA"/>
</dbReference>